<feature type="domain" description="M23ase beta-sheet core" evidence="2">
    <location>
        <begin position="140"/>
        <end position="237"/>
    </location>
</feature>
<accession>A0A0H5SKD6</accession>
<dbReference type="InterPro" id="IPR016047">
    <property type="entry name" value="M23ase_b-sheet_dom"/>
</dbReference>
<dbReference type="InterPro" id="IPR011055">
    <property type="entry name" value="Dup_hybrid_motif"/>
</dbReference>
<dbReference type="OrthoDB" id="9809488at2"/>
<dbReference type="GO" id="GO:0004222">
    <property type="term" value="F:metalloendopeptidase activity"/>
    <property type="evidence" value="ECO:0007669"/>
    <property type="project" value="TreeGrafter"/>
</dbReference>
<evidence type="ECO:0000313" key="3">
    <source>
        <dbReference type="EMBL" id="CRZ35555.1"/>
    </source>
</evidence>
<keyword evidence="1" id="KW-0812">Transmembrane</keyword>
<evidence type="ECO:0000256" key="1">
    <source>
        <dbReference type="SAM" id="Phobius"/>
    </source>
</evidence>
<dbReference type="InterPro" id="IPR050570">
    <property type="entry name" value="Cell_wall_metabolism_enzyme"/>
</dbReference>
<name>A0A0H5SKD6_HERHM</name>
<dbReference type="Proteomes" id="UP000236497">
    <property type="component" value="Unassembled WGS sequence"/>
</dbReference>
<dbReference type="EMBL" id="CVTD020000026">
    <property type="protein sequence ID" value="CRZ35555.1"/>
    <property type="molecule type" value="Genomic_DNA"/>
</dbReference>
<dbReference type="AlphaFoldDB" id="A0A0H5SKD6"/>
<dbReference type="Gene3D" id="2.70.70.10">
    <property type="entry name" value="Glucose Permease (Domain IIA)"/>
    <property type="match status" value="1"/>
</dbReference>
<feature type="transmembrane region" description="Helical" evidence="1">
    <location>
        <begin position="6"/>
        <end position="24"/>
    </location>
</feature>
<protein>
    <recommendedName>
        <fullName evidence="2">M23ase beta-sheet core domain-containing protein</fullName>
    </recommendedName>
</protein>
<sequence length="286" mass="33279">MSRVILVIGILKYIGLLGIPALFSDNMIWKCFALFWLFGILEIILTLPVLVQSIKQVTAIPIIYIRYKFKLPDIHSYNPKVLYSLPFKEKWTVINGGVYKDGSHSWNTQSQRYAYDFLILDKDGNSAAGDRKRPENYYCYGKDVLAPADGIVVDLKVNHKDSKIFNYGFMDRAITDIRGNYIIIKHAENEYSCLAHLLPRSIQVQKGQYVRRGEVIAKCGNSGNSSEPHLHFQIQDRKSFFIRWDYLYILQTFIKRRHKTILILINENYPTIQILAMINLYTEGWR</sequence>
<feature type="transmembrane region" description="Helical" evidence="1">
    <location>
        <begin position="31"/>
        <end position="51"/>
    </location>
</feature>
<reference evidence="3 4" key="1">
    <citation type="submission" date="2015-06" db="EMBL/GenBank/DDBJ databases">
        <authorList>
            <person name="Wibberg Daniel"/>
        </authorList>
    </citation>
    <scope>NUCLEOTIDE SEQUENCE [LARGE SCALE GENOMIC DNA]</scope>
    <source>
        <strain evidence="3 4">T3/55T</strain>
    </source>
</reference>
<dbReference type="Pfam" id="PF01551">
    <property type="entry name" value="Peptidase_M23"/>
    <property type="match status" value="1"/>
</dbReference>
<dbReference type="PANTHER" id="PTHR21666">
    <property type="entry name" value="PEPTIDASE-RELATED"/>
    <property type="match status" value="1"/>
</dbReference>
<keyword evidence="4" id="KW-1185">Reference proteome</keyword>
<organism evidence="3 4">
    <name type="scientific">Herbinix hemicellulosilytica</name>
    <dbReference type="NCBI Taxonomy" id="1564487"/>
    <lineage>
        <taxon>Bacteria</taxon>
        <taxon>Bacillati</taxon>
        <taxon>Bacillota</taxon>
        <taxon>Clostridia</taxon>
        <taxon>Lachnospirales</taxon>
        <taxon>Lachnospiraceae</taxon>
        <taxon>Herbinix</taxon>
    </lineage>
</organism>
<evidence type="ECO:0000313" key="4">
    <source>
        <dbReference type="Proteomes" id="UP000236497"/>
    </source>
</evidence>
<dbReference type="RefSeq" id="WP_103203633.1">
    <property type="nucleotide sequence ID" value="NZ_CVTD020000026.1"/>
</dbReference>
<keyword evidence="1" id="KW-1133">Transmembrane helix</keyword>
<evidence type="ECO:0000259" key="2">
    <source>
        <dbReference type="Pfam" id="PF01551"/>
    </source>
</evidence>
<dbReference type="PANTHER" id="PTHR21666:SF270">
    <property type="entry name" value="MUREIN HYDROLASE ACTIVATOR ENVC"/>
    <property type="match status" value="1"/>
</dbReference>
<dbReference type="CDD" id="cd12797">
    <property type="entry name" value="M23_peptidase"/>
    <property type="match status" value="1"/>
</dbReference>
<dbReference type="SUPFAM" id="SSF51261">
    <property type="entry name" value="Duplicated hybrid motif"/>
    <property type="match status" value="1"/>
</dbReference>
<gene>
    <name evidence="3" type="ORF">HHT355_2369</name>
</gene>
<keyword evidence="1" id="KW-0472">Membrane</keyword>
<proteinExistence type="predicted"/>